<dbReference type="RefSeq" id="WP_075665495.1">
    <property type="nucleotide sequence ID" value="NZ_LBFC01000007.1"/>
</dbReference>
<dbReference type="InterPro" id="IPR043168">
    <property type="entry name" value="DegV_C"/>
</dbReference>
<reference evidence="2 3" key="1">
    <citation type="submission" date="2015-06" db="EMBL/GenBank/DDBJ databases">
        <title>Genome sequencing of Thermotogales isolates from hydrothermal vents.</title>
        <authorList>
            <person name="Haverkamp T.H."/>
            <person name="Kublanov I.V."/>
            <person name="Nesbo C.L."/>
        </authorList>
    </citation>
    <scope>NUCLEOTIDE SEQUENCE [LARGE SCALE GENOMIC DNA]</scope>
    <source>
        <strain evidence="3">ik275mar</strain>
    </source>
</reference>
<evidence type="ECO:0000313" key="2">
    <source>
        <dbReference type="EMBL" id="ONN27626.1"/>
    </source>
</evidence>
<evidence type="ECO:0000313" key="3">
    <source>
        <dbReference type="Proteomes" id="UP000242616"/>
    </source>
</evidence>
<organism evidence="2 3">
    <name type="scientific">Thermosipho affectus</name>
    <dbReference type="NCBI Taxonomy" id="660294"/>
    <lineage>
        <taxon>Bacteria</taxon>
        <taxon>Thermotogati</taxon>
        <taxon>Thermotogota</taxon>
        <taxon>Thermotogae</taxon>
        <taxon>Thermotogales</taxon>
        <taxon>Fervidobacteriaceae</taxon>
        <taxon>Thermosipho</taxon>
    </lineage>
</organism>
<dbReference type="InterPro" id="IPR003797">
    <property type="entry name" value="DegV"/>
</dbReference>
<keyword evidence="1" id="KW-0446">Lipid-binding</keyword>
<protein>
    <submittedName>
        <fullName evidence="2">Fatty acid-binding protein DegV</fullName>
    </submittedName>
</protein>
<dbReference type="EMBL" id="LBFC01000007">
    <property type="protein sequence ID" value="ONN27626.1"/>
    <property type="molecule type" value="Genomic_DNA"/>
</dbReference>
<accession>A0ABX3IKB0</accession>
<dbReference type="Pfam" id="PF02645">
    <property type="entry name" value="DegV"/>
    <property type="match status" value="1"/>
</dbReference>
<sequence>MVAFIVDSSFDKPDVELKYPIFYAPLRVYIDGREYIDKENLTVDDFYGMLDKAETFSTSLPNPKETEDLLKKLLESYEHVYMLSISSKLSGTYNMFKAISAPYKDRVTVLDLKSASVELYVLYRGIVHYLEKGVKITQELVDELRKNTKLLFGVMSLKYLEKGGRIGKAKALLGRILKIKPILSVDSDGTVELVAKDRKFSGVVDKIIELGEDFIKKQGIKKPYILAGYGSQKYKKYLDRLIEHFNIKDIAQISAAVGVHTGPEVFGIVIGQF</sequence>
<dbReference type="Gene3D" id="3.30.1180.10">
    <property type="match status" value="1"/>
</dbReference>
<dbReference type="SUPFAM" id="SSF82549">
    <property type="entry name" value="DAK1/DegV-like"/>
    <property type="match status" value="1"/>
</dbReference>
<dbReference type="Proteomes" id="UP000242616">
    <property type="component" value="Unassembled WGS sequence"/>
</dbReference>
<gene>
    <name evidence="2" type="ORF">XJ44_02520</name>
</gene>
<keyword evidence="3" id="KW-1185">Reference proteome</keyword>
<proteinExistence type="predicted"/>
<dbReference type="Gene3D" id="3.40.50.10170">
    <property type="match status" value="1"/>
</dbReference>
<dbReference type="NCBIfam" id="TIGR00762">
    <property type="entry name" value="DegV"/>
    <property type="match status" value="1"/>
</dbReference>
<dbReference type="PANTHER" id="PTHR33434">
    <property type="entry name" value="DEGV DOMAIN-CONTAINING PROTEIN DR_1986-RELATED"/>
    <property type="match status" value="1"/>
</dbReference>
<dbReference type="PANTHER" id="PTHR33434:SF2">
    <property type="entry name" value="FATTY ACID-BINDING PROTEIN TM_1468"/>
    <property type="match status" value="1"/>
</dbReference>
<dbReference type="PROSITE" id="PS51482">
    <property type="entry name" value="DEGV"/>
    <property type="match status" value="1"/>
</dbReference>
<name>A0ABX3IKB0_9BACT</name>
<comment type="caution">
    <text evidence="2">The sequence shown here is derived from an EMBL/GenBank/DDBJ whole genome shotgun (WGS) entry which is preliminary data.</text>
</comment>
<evidence type="ECO:0000256" key="1">
    <source>
        <dbReference type="ARBA" id="ARBA00023121"/>
    </source>
</evidence>
<dbReference type="InterPro" id="IPR050270">
    <property type="entry name" value="DegV_domain_contain"/>
</dbReference>